<keyword evidence="3" id="KW-1185">Reference proteome</keyword>
<sequence length="216" mass="24091">MLIISNAKPHRAAALDDAPIEIAEYNPRWVEAFQLERDVLGVALAPWLVGGPEHIGSTAVPGLAAKPIIDIMAQVLSLEDSRGAIAAAAGAGYVYFPYRAEAMHWFCKPSPSMRTHHLHLVPRGSRLWNERLAFRDALRADEALRAEYRDLKVALAARFRHDRDGYTDAKLLLSIEFSRAQGKAMHMRSNRSFDTDARMPPCASRPRLRAAGQLQR</sequence>
<dbReference type="PANTHER" id="PTHR34822">
    <property type="entry name" value="GRPB DOMAIN PROTEIN (AFU_ORTHOLOGUE AFUA_1G01530)"/>
    <property type="match status" value="1"/>
</dbReference>
<dbReference type="RefSeq" id="WP_376850666.1">
    <property type="nucleotide sequence ID" value="NZ_JBHSMF010000009.1"/>
</dbReference>
<reference evidence="3" key="1">
    <citation type="journal article" date="2019" name="Int. J. Syst. Evol. Microbiol.">
        <title>The Global Catalogue of Microorganisms (GCM) 10K type strain sequencing project: providing services to taxonomists for standard genome sequencing and annotation.</title>
        <authorList>
            <consortium name="The Broad Institute Genomics Platform"/>
            <consortium name="The Broad Institute Genome Sequencing Center for Infectious Disease"/>
            <person name="Wu L."/>
            <person name="Ma J."/>
        </authorList>
    </citation>
    <scope>NUCLEOTIDE SEQUENCE [LARGE SCALE GENOMIC DNA]</scope>
    <source>
        <strain evidence="3">CCUG 57401</strain>
    </source>
</reference>
<dbReference type="Gene3D" id="3.30.460.10">
    <property type="entry name" value="Beta Polymerase, domain 2"/>
    <property type="match status" value="1"/>
</dbReference>
<name>A0ABW0ND44_9BURK</name>
<proteinExistence type="predicted"/>
<dbReference type="Proteomes" id="UP001596037">
    <property type="component" value="Unassembled WGS sequence"/>
</dbReference>
<dbReference type="SUPFAM" id="SSF81301">
    <property type="entry name" value="Nucleotidyltransferase"/>
    <property type="match status" value="1"/>
</dbReference>
<evidence type="ECO:0000256" key="1">
    <source>
        <dbReference type="SAM" id="MobiDB-lite"/>
    </source>
</evidence>
<dbReference type="Pfam" id="PF04229">
    <property type="entry name" value="GrpB"/>
    <property type="match status" value="1"/>
</dbReference>
<comment type="caution">
    <text evidence="2">The sequence shown here is derived from an EMBL/GenBank/DDBJ whole genome shotgun (WGS) entry which is preliminary data.</text>
</comment>
<protein>
    <submittedName>
        <fullName evidence="2">GrpB family protein</fullName>
    </submittedName>
</protein>
<dbReference type="InterPro" id="IPR007344">
    <property type="entry name" value="GrpB/CoaE"/>
</dbReference>
<organism evidence="2 3">
    <name type="scientific">Caenimonas terrae</name>
    <dbReference type="NCBI Taxonomy" id="696074"/>
    <lineage>
        <taxon>Bacteria</taxon>
        <taxon>Pseudomonadati</taxon>
        <taxon>Pseudomonadota</taxon>
        <taxon>Betaproteobacteria</taxon>
        <taxon>Burkholderiales</taxon>
        <taxon>Comamonadaceae</taxon>
        <taxon>Caenimonas</taxon>
    </lineage>
</organism>
<evidence type="ECO:0000313" key="3">
    <source>
        <dbReference type="Proteomes" id="UP001596037"/>
    </source>
</evidence>
<feature type="region of interest" description="Disordered" evidence="1">
    <location>
        <begin position="188"/>
        <end position="216"/>
    </location>
</feature>
<evidence type="ECO:0000313" key="2">
    <source>
        <dbReference type="EMBL" id="MFC5498575.1"/>
    </source>
</evidence>
<dbReference type="EMBL" id="JBHSMF010000009">
    <property type="protein sequence ID" value="MFC5498575.1"/>
    <property type="molecule type" value="Genomic_DNA"/>
</dbReference>
<accession>A0ABW0ND44</accession>
<dbReference type="InterPro" id="IPR043519">
    <property type="entry name" value="NT_sf"/>
</dbReference>
<gene>
    <name evidence="2" type="ORF">ACFPOE_13595</name>
</gene>
<dbReference type="PANTHER" id="PTHR34822:SF1">
    <property type="entry name" value="GRPB FAMILY PROTEIN"/>
    <property type="match status" value="1"/>
</dbReference>